<evidence type="ECO:0000256" key="1">
    <source>
        <dbReference type="SAM" id="Coils"/>
    </source>
</evidence>
<sequence length="302" mass="34897">MVVSLGSSSTPGTNVTTLPPPPSTQQQSQKHRRYRRHRSSVRSPRISQQQHRHRQRLQPSLESELSLEAWQASQNLIASLRSENYLLQSQLKDCRVELRTVQRQCKVQSARLTKVSFDAVTKIRSDGDVQECYGAVGREAEMPALVDRLNAEVRAMQIQLRRKQEAVDVAERRALEAEARLLPLLEKRDHKSATVSSAAPANEQEEIKKRTQTVDALQTTLEEERRKVRDLQRKMELVERNHKTEQATANEQIRKMRKFISDLQAQLNIVNRNLQVSRSFKNPVKMSYFCVVFTFCIRNHSF</sequence>
<evidence type="ECO:0000256" key="2">
    <source>
        <dbReference type="SAM" id="MobiDB-lite"/>
    </source>
</evidence>
<feature type="compositionally biased region" description="Polar residues" evidence="2">
    <location>
        <begin position="1"/>
        <end position="15"/>
    </location>
</feature>
<keyword evidence="4" id="KW-1185">Reference proteome</keyword>
<dbReference type="AlphaFoldDB" id="A0A0R3WGK5"/>
<reference evidence="5" key="1">
    <citation type="submission" date="2017-02" db="UniProtKB">
        <authorList>
            <consortium name="WormBaseParasite"/>
        </authorList>
    </citation>
    <scope>IDENTIFICATION</scope>
</reference>
<dbReference type="OrthoDB" id="6283759at2759"/>
<feature type="coiled-coil region" evidence="1">
    <location>
        <begin position="207"/>
        <end position="248"/>
    </location>
</feature>
<dbReference type="EMBL" id="UYRS01019926">
    <property type="protein sequence ID" value="VDK47256.1"/>
    <property type="molecule type" value="Genomic_DNA"/>
</dbReference>
<dbReference type="Proteomes" id="UP000282613">
    <property type="component" value="Unassembled WGS sequence"/>
</dbReference>
<reference evidence="3 4" key="2">
    <citation type="submission" date="2018-11" db="EMBL/GenBank/DDBJ databases">
        <authorList>
            <consortium name="Pathogen Informatics"/>
        </authorList>
    </citation>
    <scope>NUCLEOTIDE SEQUENCE [LARGE SCALE GENOMIC DNA]</scope>
</reference>
<evidence type="ECO:0000313" key="4">
    <source>
        <dbReference type="Proteomes" id="UP000282613"/>
    </source>
</evidence>
<dbReference type="STRING" id="60517.A0A0R3WGK5"/>
<keyword evidence="1" id="KW-0175">Coiled coil</keyword>
<feature type="region of interest" description="Disordered" evidence="2">
    <location>
        <begin position="1"/>
        <end position="60"/>
    </location>
</feature>
<feature type="coiled-coil region" evidence="1">
    <location>
        <begin position="146"/>
        <end position="180"/>
    </location>
</feature>
<organism evidence="5">
    <name type="scientific">Taenia asiatica</name>
    <name type="common">Asian tapeworm</name>
    <dbReference type="NCBI Taxonomy" id="60517"/>
    <lineage>
        <taxon>Eukaryota</taxon>
        <taxon>Metazoa</taxon>
        <taxon>Spiralia</taxon>
        <taxon>Lophotrochozoa</taxon>
        <taxon>Platyhelminthes</taxon>
        <taxon>Cestoda</taxon>
        <taxon>Eucestoda</taxon>
        <taxon>Cyclophyllidea</taxon>
        <taxon>Taeniidae</taxon>
        <taxon>Taenia</taxon>
    </lineage>
</organism>
<evidence type="ECO:0000313" key="5">
    <source>
        <dbReference type="WBParaSite" id="TASK_0000999801-mRNA-1"/>
    </source>
</evidence>
<accession>A0A0R3WGK5</accession>
<name>A0A0R3WGK5_TAEAS</name>
<gene>
    <name evidence="3" type="ORF">TASK_LOCUS9999</name>
</gene>
<feature type="compositionally biased region" description="Basic residues" evidence="2">
    <location>
        <begin position="29"/>
        <end position="40"/>
    </location>
</feature>
<proteinExistence type="predicted"/>
<evidence type="ECO:0000313" key="3">
    <source>
        <dbReference type="EMBL" id="VDK47256.1"/>
    </source>
</evidence>
<protein>
    <submittedName>
        <fullName evidence="5">Lebercilin domain-containing protein</fullName>
    </submittedName>
</protein>
<dbReference type="WBParaSite" id="TASK_0000999801-mRNA-1">
    <property type="protein sequence ID" value="TASK_0000999801-mRNA-1"/>
    <property type="gene ID" value="TASK_0000999801"/>
</dbReference>